<comment type="caution">
    <text evidence="4">The sequence shown here is derived from an EMBL/GenBank/DDBJ whole genome shotgun (WGS) entry which is preliminary data.</text>
</comment>
<evidence type="ECO:0000256" key="2">
    <source>
        <dbReference type="ARBA" id="ARBA00011965"/>
    </source>
</evidence>
<keyword evidence="3" id="KW-0479">Metal-binding</keyword>
<evidence type="ECO:0000256" key="3">
    <source>
        <dbReference type="RuleBase" id="RU004386"/>
    </source>
</evidence>
<dbReference type="InterPro" id="IPR001948">
    <property type="entry name" value="Peptidase_M18"/>
</dbReference>
<dbReference type="GO" id="GO:0006508">
    <property type="term" value="P:proteolysis"/>
    <property type="evidence" value="ECO:0007669"/>
    <property type="project" value="UniProtKB-KW"/>
</dbReference>
<reference evidence="4 5" key="1">
    <citation type="journal article" date="2013" name="Curr. Biol.">
        <title>The Genome of the Foraminiferan Reticulomyxa filosa.</title>
        <authorList>
            <person name="Glockner G."/>
            <person name="Hulsmann N."/>
            <person name="Schleicher M."/>
            <person name="Noegel A.A."/>
            <person name="Eichinger L."/>
            <person name="Gallinger C."/>
            <person name="Pawlowski J."/>
            <person name="Sierra R."/>
            <person name="Euteneuer U."/>
            <person name="Pillet L."/>
            <person name="Moustafa A."/>
            <person name="Platzer M."/>
            <person name="Groth M."/>
            <person name="Szafranski K."/>
            <person name="Schliwa M."/>
        </authorList>
    </citation>
    <scope>NUCLEOTIDE SEQUENCE [LARGE SCALE GENOMIC DNA]</scope>
</reference>
<dbReference type="SUPFAM" id="SSF53187">
    <property type="entry name" value="Zn-dependent exopeptidases"/>
    <property type="match status" value="1"/>
</dbReference>
<dbReference type="PANTHER" id="PTHR28570:SF3">
    <property type="entry name" value="ASPARTYL AMINOPEPTIDASE"/>
    <property type="match status" value="1"/>
</dbReference>
<dbReference type="EC" id="3.4.11.21" evidence="2"/>
<dbReference type="EMBL" id="ASPP01019786">
    <property type="protein sequence ID" value="ETO14766.1"/>
    <property type="molecule type" value="Genomic_DNA"/>
</dbReference>
<dbReference type="PRINTS" id="PR00932">
    <property type="entry name" value="AMINO1PTASE"/>
</dbReference>
<protein>
    <recommendedName>
        <fullName evidence="2">aspartyl aminopeptidase</fullName>
        <ecNumber evidence="2">3.4.11.21</ecNumber>
    </recommendedName>
</protein>
<keyword evidence="3" id="KW-0378">Hydrolase</keyword>
<evidence type="ECO:0000256" key="1">
    <source>
        <dbReference type="ARBA" id="ARBA00001335"/>
    </source>
</evidence>
<evidence type="ECO:0000313" key="5">
    <source>
        <dbReference type="Proteomes" id="UP000023152"/>
    </source>
</evidence>
<accession>X6MM89</accession>
<keyword evidence="3" id="KW-0482">Metalloprotease</keyword>
<keyword evidence="3" id="KW-0645">Protease</keyword>
<dbReference type="Proteomes" id="UP000023152">
    <property type="component" value="Unassembled WGS sequence"/>
</dbReference>
<dbReference type="GO" id="GO:0004177">
    <property type="term" value="F:aminopeptidase activity"/>
    <property type="evidence" value="ECO:0007669"/>
    <property type="project" value="UniProtKB-KW"/>
</dbReference>
<dbReference type="GO" id="GO:0008270">
    <property type="term" value="F:zinc ion binding"/>
    <property type="evidence" value="ECO:0007669"/>
    <property type="project" value="InterPro"/>
</dbReference>
<name>X6MM89_RETFI</name>
<gene>
    <name evidence="4" type="ORF">RFI_22603</name>
</gene>
<proteinExistence type="inferred from homology"/>
<dbReference type="Pfam" id="PF02127">
    <property type="entry name" value="Peptidase_M18"/>
    <property type="match status" value="1"/>
</dbReference>
<keyword evidence="5" id="KW-1185">Reference proteome</keyword>
<organism evidence="4 5">
    <name type="scientific">Reticulomyxa filosa</name>
    <dbReference type="NCBI Taxonomy" id="46433"/>
    <lineage>
        <taxon>Eukaryota</taxon>
        <taxon>Sar</taxon>
        <taxon>Rhizaria</taxon>
        <taxon>Retaria</taxon>
        <taxon>Foraminifera</taxon>
        <taxon>Monothalamids</taxon>
        <taxon>Reticulomyxidae</taxon>
        <taxon>Reticulomyxa</taxon>
    </lineage>
</organism>
<dbReference type="MEROPS" id="M18.A01"/>
<keyword evidence="3" id="KW-0031">Aminopeptidase</keyword>
<dbReference type="OrthoDB" id="9880441at2759"/>
<dbReference type="PANTHER" id="PTHR28570">
    <property type="entry name" value="ASPARTYL AMINOPEPTIDASE"/>
    <property type="match status" value="1"/>
</dbReference>
<dbReference type="OMA" id="MEKHETN"/>
<keyword evidence="3" id="KW-0862">Zinc</keyword>
<dbReference type="AlphaFoldDB" id="X6MM89"/>
<evidence type="ECO:0000313" key="4">
    <source>
        <dbReference type="EMBL" id="ETO14766.1"/>
    </source>
</evidence>
<dbReference type="Gene3D" id="3.40.630.10">
    <property type="entry name" value="Zn peptidases"/>
    <property type="match status" value="1"/>
</dbReference>
<sequence>MLICSTKAMKRLNGEKGFESAIQKSFLISSDMAHALHPNYSEKHESLHGPLIHKGLVVKYNCNQRYATSMATSFHLTELARKLNIPLQKFVVRNDSPCGSTIGPILATACGIRAVDVGIPQLSMHSIREVCGVKDVVSATNLFTAFYENFVKLDATFKVD</sequence>
<dbReference type="GO" id="GO:0008237">
    <property type="term" value="F:metallopeptidase activity"/>
    <property type="evidence" value="ECO:0007669"/>
    <property type="project" value="UniProtKB-KW"/>
</dbReference>
<comment type="similarity">
    <text evidence="3">Belongs to the peptidase M18 family.</text>
</comment>
<comment type="catalytic activity">
    <reaction evidence="1">
        <text>Release of an N-terminal aspartate or glutamate from a peptide, with a preference for aspartate.</text>
        <dbReference type="EC" id="3.4.11.21"/>
    </reaction>
</comment>